<dbReference type="Pfam" id="PF00069">
    <property type="entry name" value="Pkinase"/>
    <property type="match status" value="1"/>
</dbReference>
<dbReference type="InterPro" id="IPR000719">
    <property type="entry name" value="Prot_kinase_dom"/>
</dbReference>
<gene>
    <name evidence="11" type="ORF">Poli38472_008151</name>
</gene>
<proteinExistence type="predicted"/>
<keyword evidence="3" id="KW-0808">Transferase</keyword>
<dbReference type="PRINTS" id="PR00109">
    <property type="entry name" value="TYRKINASE"/>
</dbReference>
<keyword evidence="5" id="KW-0418">Kinase</keyword>
<dbReference type="EMBL" id="SPLM01000037">
    <property type="protein sequence ID" value="TMW65509.1"/>
    <property type="molecule type" value="Genomic_DNA"/>
</dbReference>
<feature type="region of interest" description="Disordered" evidence="9">
    <location>
        <begin position="440"/>
        <end position="484"/>
    </location>
</feature>
<evidence type="ECO:0000256" key="9">
    <source>
        <dbReference type="SAM" id="MobiDB-lite"/>
    </source>
</evidence>
<evidence type="ECO:0000256" key="3">
    <source>
        <dbReference type="ARBA" id="ARBA00022679"/>
    </source>
</evidence>
<reference evidence="11" key="1">
    <citation type="submission" date="2019-03" db="EMBL/GenBank/DDBJ databases">
        <title>Long read genome sequence of the mycoparasitic Pythium oligandrum ATCC 38472 isolated from sugarbeet rhizosphere.</title>
        <authorList>
            <person name="Gaulin E."/>
        </authorList>
    </citation>
    <scope>NUCLEOTIDE SEQUENCE</scope>
    <source>
        <strain evidence="11">ATCC 38472_TT</strain>
    </source>
</reference>
<dbReference type="InterPro" id="IPR011009">
    <property type="entry name" value="Kinase-like_dom_sf"/>
</dbReference>
<keyword evidence="12" id="KW-1185">Reference proteome</keyword>
<feature type="region of interest" description="Disordered" evidence="9">
    <location>
        <begin position="371"/>
        <end position="402"/>
    </location>
</feature>
<sequence length="508" mass="56022">MDVSSTSDNAQPEALDLRHAVTQNEYRVQKQISKGSYGDVFVAERISDGRLVCLKQMDLEFLSTGERNGCLEEVRLLQSLPHHPHIIRLYDAFWDVSIVAIKHRLVLSLEYAAAGDLDVFIQSQPRDVTQTLRIFAQVLTGVGFLHSRHILHRDLKSKNIFCFNDERVVVGDFGTCKPLASTVAMAKTLVGSPLYMSPELLDDEPYSFSTDVWSLGCVLYELLTSRTPFAAPSYPAVVLKITKAAYDPLPPSIPGDVQGLVAKMLQRDPHERPSIAEILDMEIVKQHCQDVRAVNAEPREDVESVSSEEEPPPEYQETEEAVDCIDPSRVAEESFEDCGQPSGEKDTAHFLLPPPAPVTTTKALTHAELVHDSSGLPLPPPPAPQSRKPNSTSSTAAVYPTDRARLASILSRERLQMHRQHKTQAASSDDTSRYLSCIPHLDADRVPSNAGTRVVKKKPTPRTASSPPQAQRIRPRASLPETNMMIVGTKVRAVVDGSKVSSRAPGQH</sequence>
<keyword evidence="4" id="KW-0547">Nucleotide-binding</keyword>
<evidence type="ECO:0000313" key="12">
    <source>
        <dbReference type="Proteomes" id="UP000794436"/>
    </source>
</evidence>
<dbReference type="SMART" id="SM00220">
    <property type="entry name" value="S_TKc"/>
    <property type="match status" value="1"/>
</dbReference>
<dbReference type="PANTHER" id="PTHR44899">
    <property type="entry name" value="CAMK FAMILY PROTEIN KINASE"/>
    <property type="match status" value="1"/>
</dbReference>
<dbReference type="SUPFAM" id="SSF56112">
    <property type="entry name" value="Protein kinase-like (PK-like)"/>
    <property type="match status" value="1"/>
</dbReference>
<dbReference type="FunFam" id="1.10.510.10:FF:000571">
    <property type="entry name" value="Maternal embryonic leucine zipper kinase"/>
    <property type="match status" value="1"/>
</dbReference>
<evidence type="ECO:0000256" key="7">
    <source>
        <dbReference type="ARBA" id="ARBA00047899"/>
    </source>
</evidence>
<evidence type="ECO:0000256" key="5">
    <source>
        <dbReference type="ARBA" id="ARBA00022777"/>
    </source>
</evidence>
<dbReference type="PANTHER" id="PTHR44899:SF3">
    <property type="entry name" value="SERINE_THREONINE-PROTEIN KINASE NEK1"/>
    <property type="match status" value="1"/>
</dbReference>
<organism evidence="11 12">
    <name type="scientific">Pythium oligandrum</name>
    <name type="common">Mycoparasitic fungus</name>
    <dbReference type="NCBI Taxonomy" id="41045"/>
    <lineage>
        <taxon>Eukaryota</taxon>
        <taxon>Sar</taxon>
        <taxon>Stramenopiles</taxon>
        <taxon>Oomycota</taxon>
        <taxon>Peronosporomycetes</taxon>
        <taxon>Pythiales</taxon>
        <taxon>Pythiaceae</taxon>
        <taxon>Pythium</taxon>
    </lineage>
</organism>
<dbReference type="OrthoDB" id="248923at2759"/>
<keyword evidence="2" id="KW-0723">Serine/threonine-protein kinase</keyword>
<dbReference type="EC" id="2.7.11.1" evidence="1"/>
<evidence type="ECO:0000313" key="11">
    <source>
        <dbReference type="EMBL" id="TMW65509.1"/>
    </source>
</evidence>
<dbReference type="InterPro" id="IPR051131">
    <property type="entry name" value="NEK_Ser/Thr_kinase_NIMA"/>
</dbReference>
<evidence type="ECO:0000256" key="6">
    <source>
        <dbReference type="ARBA" id="ARBA00022840"/>
    </source>
</evidence>
<dbReference type="AlphaFoldDB" id="A0A8K1CLZ7"/>
<dbReference type="Gene3D" id="1.10.510.10">
    <property type="entry name" value="Transferase(Phosphotransferase) domain 1"/>
    <property type="match status" value="1"/>
</dbReference>
<evidence type="ECO:0000256" key="2">
    <source>
        <dbReference type="ARBA" id="ARBA00022527"/>
    </source>
</evidence>
<dbReference type="GO" id="GO:0005524">
    <property type="term" value="F:ATP binding"/>
    <property type="evidence" value="ECO:0007669"/>
    <property type="project" value="UniProtKB-KW"/>
</dbReference>
<feature type="domain" description="Protein kinase" evidence="10">
    <location>
        <begin position="26"/>
        <end position="284"/>
    </location>
</feature>
<dbReference type="PROSITE" id="PS50011">
    <property type="entry name" value="PROTEIN_KINASE_DOM"/>
    <property type="match status" value="1"/>
</dbReference>
<feature type="compositionally biased region" description="Polar residues" evidence="9">
    <location>
        <begin position="387"/>
        <end position="396"/>
    </location>
</feature>
<dbReference type="PROSITE" id="PS00108">
    <property type="entry name" value="PROTEIN_KINASE_ST"/>
    <property type="match status" value="1"/>
</dbReference>
<evidence type="ECO:0000256" key="4">
    <source>
        <dbReference type="ARBA" id="ARBA00022741"/>
    </source>
</evidence>
<keyword evidence="6" id="KW-0067">ATP-binding</keyword>
<dbReference type="GO" id="GO:0004674">
    <property type="term" value="F:protein serine/threonine kinase activity"/>
    <property type="evidence" value="ECO:0007669"/>
    <property type="project" value="UniProtKB-KW"/>
</dbReference>
<dbReference type="InterPro" id="IPR008271">
    <property type="entry name" value="Ser/Thr_kinase_AS"/>
</dbReference>
<feature type="compositionally biased region" description="Acidic residues" evidence="9">
    <location>
        <begin position="306"/>
        <end position="320"/>
    </location>
</feature>
<feature type="region of interest" description="Disordered" evidence="9">
    <location>
        <begin position="295"/>
        <end position="320"/>
    </location>
</feature>
<evidence type="ECO:0000259" key="10">
    <source>
        <dbReference type="PROSITE" id="PS50011"/>
    </source>
</evidence>
<evidence type="ECO:0000256" key="1">
    <source>
        <dbReference type="ARBA" id="ARBA00012513"/>
    </source>
</evidence>
<protein>
    <recommendedName>
        <fullName evidence="1">non-specific serine/threonine protein kinase</fullName>
        <ecNumber evidence="1">2.7.11.1</ecNumber>
    </recommendedName>
</protein>
<evidence type="ECO:0000256" key="8">
    <source>
        <dbReference type="ARBA" id="ARBA00048679"/>
    </source>
</evidence>
<accession>A0A8K1CLZ7</accession>
<comment type="caution">
    <text evidence="11">The sequence shown here is derived from an EMBL/GenBank/DDBJ whole genome shotgun (WGS) entry which is preliminary data.</text>
</comment>
<comment type="catalytic activity">
    <reaction evidence="7">
        <text>L-threonyl-[protein] + ATP = O-phospho-L-threonyl-[protein] + ADP + H(+)</text>
        <dbReference type="Rhea" id="RHEA:46608"/>
        <dbReference type="Rhea" id="RHEA-COMP:11060"/>
        <dbReference type="Rhea" id="RHEA-COMP:11605"/>
        <dbReference type="ChEBI" id="CHEBI:15378"/>
        <dbReference type="ChEBI" id="CHEBI:30013"/>
        <dbReference type="ChEBI" id="CHEBI:30616"/>
        <dbReference type="ChEBI" id="CHEBI:61977"/>
        <dbReference type="ChEBI" id="CHEBI:456216"/>
        <dbReference type="EC" id="2.7.11.1"/>
    </reaction>
</comment>
<name>A0A8K1CLZ7_PYTOL</name>
<dbReference type="Proteomes" id="UP000794436">
    <property type="component" value="Unassembled WGS sequence"/>
</dbReference>
<dbReference type="InterPro" id="IPR001245">
    <property type="entry name" value="Ser-Thr/Tyr_kinase_cat_dom"/>
</dbReference>
<comment type="catalytic activity">
    <reaction evidence="8">
        <text>L-seryl-[protein] + ATP = O-phospho-L-seryl-[protein] + ADP + H(+)</text>
        <dbReference type="Rhea" id="RHEA:17989"/>
        <dbReference type="Rhea" id="RHEA-COMP:9863"/>
        <dbReference type="Rhea" id="RHEA-COMP:11604"/>
        <dbReference type="ChEBI" id="CHEBI:15378"/>
        <dbReference type="ChEBI" id="CHEBI:29999"/>
        <dbReference type="ChEBI" id="CHEBI:30616"/>
        <dbReference type="ChEBI" id="CHEBI:83421"/>
        <dbReference type="ChEBI" id="CHEBI:456216"/>
        <dbReference type="EC" id="2.7.11.1"/>
    </reaction>
</comment>